<accession>A0A0X8NVL9</accession>
<evidence type="ECO:0000256" key="7">
    <source>
        <dbReference type="ARBA" id="ARBA00023136"/>
    </source>
</evidence>
<organism evidence="10 11">
    <name type="scientific">Alcaligenes xylosoxydans xylosoxydans</name>
    <name type="common">Achromobacter xylosoxidans</name>
    <dbReference type="NCBI Taxonomy" id="85698"/>
    <lineage>
        <taxon>Bacteria</taxon>
        <taxon>Pseudomonadati</taxon>
        <taxon>Pseudomonadota</taxon>
        <taxon>Betaproteobacteria</taxon>
        <taxon>Burkholderiales</taxon>
        <taxon>Alcaligenaceae</taxon>
        <taxon>Achromobacter</taxon>
    </lineage>
</organism>
<dbReference type="PROSITE" id="PS50928">
    <property type="entry name" value="ABC_TM1"/>
    <property type="match status" value="1"/>
</dbReference>
<dbReference type="CDD" id="cd06261">
    <property type="entry name" value="TM_PBP2"/>
    <property type="match status" value="1"/>
</dbReference>
<evidence type="ECO:0000259" key="9">
    <source>
        <dbReference type="PROSITE" id="PS50928"/>
    </source>
</evidence>
<name>A0A0X8NVL9_ALCXX</name>
<sequence length="365" mass="39238">MSLSHPSSLPPQALRPPRERRDSLWHRLFGSAVSAVATVATLALVLAAAGKLLNWAALDAVWPGATGDVCRQASGACWAFLGEKMRQILFGIYPPGEQWRPTVVCLFILAMTVFSLGPRQWRARTAVLWIAGLAAGLTLMQGGVFGLARVPTSSWGGLPITLLLAVCALGAGLPLGVLLALGRRGSLPTARFISIGVIELIRGLPLVSLLFMASIVLPIMLPAGMTIDSLLRAGIALTVFSAAYLAEVIRGGLQAIPPGQAEASRALGLSWWQMTRLVVLPQALRKVIAPLTNTAIVMIKNTSLVLIVGLFDLLSSGRAALTDPAWPTPYVETYLFIASIYFCICFGLSRYSMWLEHRYKKGELR</sequence>
<evidence type="ECO:0000256" key="4">
    <source>
        <dbReference type="ARBA" id="ARBA00022475"/>
    </source>
</evidence>
<dbReference type="EMBL" id="CP014060">
    <property type="protein sequence ID" value="AMG35200.1"/>
    <property type="molecule type" value="Genomic_DNA"/>
</dbReference>
<dbReference type="Gene3D" id="1.10.3720.10">
    <property type="entry name" value="MetI-like"/>
    <property type="match status" value="1"/>
</dbReference>
<evidence type="ECO:0000256" key="1">
    <source>
        <dbReference type="ARBA" id="ARBA00004429"/>
    </source>
</evidence>
<dbReference type="GO" id="GO:0006865">
    <property type="term" value="P:amino acid transport"/>
    <property type="evidence" value="ECO:0007669"/>
    <property type="project" value="TreeGrafter"/>
</dbReference>
<feature type="domain" description="ABC transmembrane type-1" evidence="9">
    <location>
        <begin position="158"/>
        <end position="352"/>
    </location>
</feature>
<dbReference type="NCBIfam" id="TIGR01726">
    <property type="entry name" value="HEQRo_perm_3TM"/>
    <property type="match status" value="1"/>
</dbReference>
<feature type="transmembrane region" description="Helical" evidence="8">
    <location>
        <begin position="334"/>
        <end position="355"/>
    </location>
</feature>
<comment type="similarity">
    <text evidence="2">Belongs to the binding-protein-dependent transport system permease family. HisMQ subfamily.</text>
</comment>
<feature type="transmembrane region" description="Helical" evidence="8">
    <location>
        <begin position="99"/>
        <end position="117"/>
    </location>
</feature>
<evidence type="ECO:0000256" key="2">
    <source>
        <dbReference type="ARBA" id="ARBA00010072"/>
    </source>
</evidence>
<evidence type="ECO:0000313" key="11">
    <source>
        <dbReference type="Proteomes" id="UP000060602"/>
    </source>
</evidence>
<dbReference type="InterPro" id="IPR035906">
    <property type="entry name" value="MetI-like_sf"/>
</dbReference>
<feature type="transmembrane region" description="Helical" evidence="8">
    <location>
        <begin position="28"/>
        <end position="49"/>
    </location>
</feature>
<dbReference type="InterPro" id="IPR000515">
    <property type="entry name" value="MetI-like"/>
</dbReference>
<dbReference type="GO" id="GO:0043190">
    <property type="term" value="C:ATP-binding cassette (ABC) transporter complex"/>
    <property type="evidence" value="ECO:0007669"/>
    <property type="project" value="InterPro"/>
</dbReference>
<keyword evidence="4" id="KW-1003">Cell membrane</keyword>
<keyword evidence="6 8" id="KW-1133">Transmembrane helix</keyword>
<evidence type="ECO:0000256" key="8">
    <source>
        <dbReference type="RuleBase" id="RU363032"/>
    </source>
</evidence>
<dbReference type="GO" id="GO:0022857">
    <property type="term" value="F:transmembrane transporter activity"/>
    <property type="evidence" value="ECO:0007669"/>
    <property type="project" value="InterPro"/>
</dbReference>
<feature type="transmembrane region" description="Helical" evidence="8">
    <location>
        <begin position="295"/>
        <end position="314"/>
    </location>
</feature>
<dbReference type="RefSeq" id="WP_061071207.1">
    <property type="nucleotide sequence ID" value="NZ_CP014060.2"/>
</dbReference>
<dbReference type="SUPFAM" id="SSF161098">
    <property type="entry name" value="MetI-like"/>
    <property type="match status" value="1"/>
</dbReference>
<keyword evidence="7 8" id="KW-0472">Membrane</keyword>
<evidence type="ECO:0000256" key="3">
    <source>
        <dbReference type="ARBA" id="ARBA00022448"/>
    </source>
</evidence>
<evidence type="ECO:0000313" key="10">
    <source>
        <dbReference type="EMBL" id="AMG35200.1"/>
    </source>
</evidence>
<dbReference type="InterPro" id="IPR010065">
    <property type="entry name" value="AA_ABC_transptr_permease_3TM"/>
</dbReference>
<reference evidence="11" key="1">
    <citation type="submission" date="2015-12" db="EMBL/GenBank/DDBJ databases">
        <title>FDA dAtabase for Regulatory Grade micrObial Sequences (FDA-ARGOS): Supporting development and validation of Infectious Disease Dx tests.</title>
        <authorList>
            <person name="Case J."/>
            <person name="Tallon L."/>
            <person name="Sadzewicz L."/>
            <person name="Sengamalay N."/>
            <person name="Ott S."/>
            <person name="Godinez A."/>
            <person name="Nagaraj S."/>
            <person name="Nadendla S."/>
            <person name="Sichtig H."/>
        </authorList>
    </citation>
    <scope>NUCLEOTIDE SEQUENCE [LARGE SCALE GENOMIC DNA]</scope>
    <source>
        <strain evidence="11">FDAARGOS_147</strain>
    </source>
</reference>
<comment type="subcellular location">
    <subcellularLocation>
        <location evidence="1">Cell inner membrane</location>
        <topology evidence="1">Multi-pass membrane protein</topology>
    </subcellularLocation>
    <subcellularLocation>
        <location evidence="8">Cell membrane</location>
        <topology evidence="8">Multi-pass membrane protein</topology>
    </subcellularLocation>
</comment>
<evidence type="ECO:0000256" key="5">
    <source>
        <dbReference type="ARBA" id="ARBA00022692"/>
    </source>
</evidence>
<feature type="transmembrane region" description="Helical" evidence="8">
    <location>
        <begin position="126"/>
        <end position="148"/>
    </location>
</feature>
<feature type="transmembrane region" description="Helical" evidence="8">
    <location>
        <begin position="203"/>
        <end position="223"/>
    </location>
</feature>
<dbReference type="PANTHER" id="PTHR30614">
    <property type="entry name" value="MEMBRANE COMPONENT OF AMINO ACID ABC TRANSPORTER"/>
    <property type="match status" value="1"/>
</dbReference>
<feature type="transmembrane region" description="Helical" evidence="8">
    <location>
        <begin position="229"/>
        <end position="246"/>
    </location>
</feature>
<proteinExistence type="inferred from homology"/>
<dbReference type="PANTHER" id="PTHR30614:SF41">
    <property type="entry name" value="INNER MEMBRANE AMINO-ACID ABC TRANSPORTER PERMEASE PROTEIN YHDY"/>
    <property type="match status" value="1"/>
</dbReference>
<gene>
    <name evidence="10" type="ORF">AL504_03575</name>
</gene>
<dbReference type="Pfam" id="PF00528">
    <property type="entry name" value="BPD_transp_1"/>
    <property type="match status" value="1"/>
</dbReference>
<dbReference type="AlphaFoldDB" id="A0A0X8NVL9"/>
<keyword evidence="3 8" id="KW-0813">Transport</keyword>
<dbReference type="Proteomes" id="UP000060602">
    <property type="component" value="Chromosome"/>
</dbReference>
<protein>
    <submittedName>
        <fullName evidence="10">Amino acid ABC transporter permease</fullName>
    </submittedName>
</protein>
<keyword evidence="5 8" id="KW-0812">Transmembrane</keyword>
<dbReference type="InterPro" id="IPR043429">
    <property type="entry name" value="ArtM/GltK/GlnP/TcyL/YhdX-like"/>
</dbReference>
<evidence type="ECO:0000256" key="6">
    <source>
        <dbReference type="ARBA" id="ARBA00022989"/>
    </source>
</evidence>
<feature type="transmembrane region" description="Helical" evidence="8">
    <location>
        <begin position="160"/>
        <end position="182"/>
    </location>
</feature>